<dbReference type="Pfam" id="PF22042">
    <property type="entry name" value="EF-G_D2"/>
    <property type="match status" value="1"/>
</dbReference>
<evidence type="ECO:0000313" key="8">
    <source>
        <dbReference type="Proteomes" id="UP000054408"/>
    </source>
</evidence>
<evidence type="ECO:0000256" key="4">
    <source>
        <dbReference type="ARBA" id="ARBA00023134"/>
    </source>
</evidence>
<dbReference type="GO" id="GO:0003924">
    <property type="term" value="F:GTPase activity"/>
    <property type="evidence" value="ECO:0007669"/>
    <property type="project" value="InterPro"/>
</dbReference>
<keyword evidence="2" id="KW-0648">Protein biosynthesis</keyword>
<dbReference type="EMBL" id="GL349435">
    <property type="protein sequence ID" value="KNC50479.1"/>
    <property type="molecule type" value="Genomic_DNA"/>
</dbReference>
<dbReference type="SUPFAM" id="SSF52540">
    <property type="entry name" value="P-loop containing nucleoside triphosphate hydrolases"/>
    <property type="match status" value="1"/>
</dbReference>
<dbReference type="PROSITE" id="PS51722">
    <property type="entry name" value="G_TR_2"/>
    <property type="match status" value="1"/>
</dbReference>
<dbReference type="OMA" id="WRYANDS"/>
<dbReference type="InterPro" id="IPR009022">
    <property type="entry name" value="EFG_III"/>
</dbReference>
<dbReference type="GeneID" id="25560437"/>
<accession>A0A0L0DDV2</accession>
<dbReference type="CDD" id="cd03713">
    <property type="entry name" value="EFG_mtEFG_C"/>
    <property type="match status" value="1"/>
</dbReference>
<dbReference type="STRING" id="461836.A0A0L0DDV2"/>
<dbReference type="NCBIfam" id="TIGR00231">
    <property type="entry name" value="small_GTP"/>
    <property type="match status" value="1"/>
</dbReference>
<feature type="compositionally biased region" description="Basic residues" evidence="5">
    <location>
        <begin position="304"/>
        <end position="314"/>
    </location>
</feature>
<dbReference type="Pfam" id="PF14492">
    <property type="entry name" value="EFG_III"/>
    <property type="match status" value="1"/>
</dbReference>
<keyword evidence="3" id="KW-0496">Mitochondrion</keyword>
<dbReference type="InterPro" id="IPR027417">
    <property type="entry name" value="P-loop_NTPase"/>
</dbReference>
<dbReference type="InterPro" id="IPR005225">
    <property type="entry name" value="Small_GTP-bd"/>
</dbReference>
<reference evidence="7 8" key="1">
    <citation type="submission" date="2010-05" db="EMBL/GenBank/DDBJ databases">
        <title>The Genome Sequence of Thecamonas trahens ATCC 50062.</title>
        <authorList>
            <consortium name="The Broad Institute Genome Sequencing Platform"/>
            <person name="Russ C."/>
            <person name="Cuomo C."/>
            <person name="Shea T."/>
            <person name="Young S.K."/>
            <person name="Zeng Q."/>
            <person name="Koehrsen M."/>
            <person name="Haas B."/>
            <person name="Borodovsky M."/>
            <person name="Guigo R."/>
            <person name="Alvarado L."/>
            <person name="Berlin A."/>
            <person name="Bochicchio J."/>
            <person name="Borenstein D."/>
            <person name="Chapman S."/>
            <person name="Chen Z."/>
            <person name="Freedman E."/>
            <person name="Gellesch M."/>
            <person name="Goldberg J."/>
            <person name="Griggs A."/>
            <person name="Gujja S."/>
            <person name="Heilman E."/>
            <person name="Heiman D."/>
            <person name="Hepburn T."/>
            <person name="Howarth C."/>
            <person name="Jen D."/>
            <person name="Larson L."/>
            <person name="Mehta T."/>
            <person name="Park D."/>
            <person name="Pearson M."/>
            <person name="Roberts A."/>
            <person name="Saif S."/>
            <person name="Shenoy N."/>
            <person name="Sisk P."/>
            <person name="Stolte C."/>
            <person name="Sykes S."/>
            <person name="Thomson T."/>
            <person name="Walk T."/>
            <person name="White J."/>
            <person name="Yandava C."/>
            <person name="Burger G."/>
            <person name="Gray M.W."/>
            <person name="Holland P.W.H."/>
            <person name="King N."/>
            <person name="Lang F.B.F."/>
            <person name="Roger A.J."/>
            <person name="Ruiz-Trillo I."/>
            <person name="Lander E."/>
            <person name="Nusbaum C."/>
        </authorList>
    </citation>
    <scope>NUCLEOTIDE SEQUENCE [LARGE SCALE GENOMIC DNA]</scope>
    <source>
        <strain evidence="7 8">ATCC 50062</strain>
    </source>
</reference>
<keyword evidence="1" id="KW-0547">Nucleotide-binding</keyword>
<evidence type="ECO:0000256" key="5">
    <source>
        <dbReference type="SAM" id="MobiDB-lite"/>
    </source>
</evidence>
<dbReference type="InterPro" id="IPR035647">
    <property type="entry name" value="EFG_III/V"/>
</dbReference>
<dbReference type="GO" id="GO:0032790">
    <property type="term" value="P:ribosome disassembly"/>
    <property type="evidence" value="ECO:0007669"/>
    <property type="project" value="TreeGrafter"/>
</dbReference>
<sequence length="745" mass="78757">MRNVGIFAHVDHGKTTVVERMLLYTNLVRRPGEVHDGNATMDYLPQEMARGITINAAAITLPWREHEINVIDTPGHVDFTAEVERSARVLDGAVLVVDAVSGVQAQTLRVWAQCEKYGIPTVVFVNKMDREGADFGAAVASLRERLGSDASFVPVHAPVVSGDMHREFRAVRDLVSMKELTFGGEWGEEVTPGCARESADMAAARLGLVDELVGLDDAFLDALLEADIDYEAAPCAVEPDLVRDALARATRSRRAVPVLLGSAFKNKGVQPLLDAIVDYMPSPVDVGPVSAVRVSRRGGGVTSVRKHKHKHKPVAKSGASDPDGGGVQSVSRTPQASEPLTALAFKVAHIPQRGAVVYFRVYSGVLRSASTLFNSTQGVKERVSKLYKVYADDMEEVKEIGPGALGAALGLRDAATGDTVVAGNDKHPVVLAGVSMPPPVFFCAVEPESLAVQPELEKALAQVTREDPSLSVSIDEETGETILSGMGELHLEYIATRLRDELGVSCTISEPRVAYKEHLSVDAHMAYTFSTGPLSAGSLAAPGPAHQLNIELAVSAVGPALAPDADAVETWTVADGALDGLNREQREAVETGLELALQRGIVASLPLTGNAVELVGIEAADGDFSAVPAGVIAVGISKAMMALLAAHADAVSVMEPLMEMEVDVGEDYVGQVIADLNSPLRRGQVSGMQPLPGGQQRIWATVPLASLAGYSTAIRSLTQGNGTFSLAFKEYGPVPPSLVAQVLAP</sequence>
<dbReference type="GO" id="GO:0032543">
    <property type="term" value="P:mitochondrial translation"/>
    <property type="evidence" value="ECO:0007669"/>
    <property type="project" value="TreeGrafter"/>
</dbReference>
<dbReference type="Gene3D" id="3.40.50.300">
    <property type="entry name" value="P-loop containing nucleotide triphosphate hydrolases"/>
    <property type="match status" value="1"/>
</dbReference>
<dbReference type="Gene3D" id="3.30.70.870">
    <property type="entry name" value="Elongation Factor G (Translational Gtpase), domain 3"/>
    <property type="match status" value="1"/>
</dbReference>
<dbReference type="GO" id="GO:0005525">
    <property type="term" value="F:GTP binding"/>
    <property type="evidence" value="ECO:0007669"/>
    <property type="project" value="UniProtKB-KW"/>
</dbReference>
<dbReference type="SUPFAM" id="SSF54980">
    <property type="entry name" value="EF-G C-terminal domain-like"/>
    <property type="match status" value="2"/>
</dbReference>
<dbReference type="CDD" id="cd16262">
    <property type="entry name" value="EFG_III"/>
    <property type="match status" value="1"/>
</dbReference>
<keyword evidence="7" id="KW-0251">Elongation factor</keyword>
<evidence type="ECO:0000256" key="1">
    <source>
        <dbReference type="ARBA" id="ARBA00022741"/>
    </source>
</evidence>
<feature type="region of interest" description="Disordered" evidence="5">
    <location>
        <begin position="298"/>
        <end position="333"/>
    </location>
</feature>
<dbReference type="FunFam" id="3.40.50.300:FF:000514">
    <property type="entry name" value="Ribosome-releasing factor 2, mitochondrial"/>
    <property type="match status" value="1"/>
</dbReference>
<dbReference type="FunFam" id="3.30.70.240:FF:000001">
    <property type="entry name" value="Elongation factor G"/>
    <property type="match status" value="1"/>
</dbReference>
<dbReference type="InterPro" id="IPR041095">
    <property type="entry name" value="EFG_II"/>
</dbReference>
<dbReference type="InterPro" id="IPR053905">
    <property type="entry name" value="EF-G-like_DII"/>
</dbReference>
<proteinExistence type="predicted"/>
<dbReference type="Proteomes" id="UP000054408">
    <property type="component" value="Unassembled WGS sequence"/>
</dbReference>
<dbReference type="InterPro" id="IPR014721">
    <property type="entry name" value="Ribsml_uS5_D2-typ_fold_subgr"/>
</dbReference>
<dbReference type="PANTHER" id="PTHR43261">
    <property type="entry name" value="TRANSLATION ELONGATION FACTOR G-RELATED"/>
    <property type="match status" value="1"/>
</dbReference>
<dbReference type="Gene3D" id="3.30.70.240">
    <property type="match status" value="1"/>
</dbReference>
<feature type="domain" description="Tr-type G" evidence="6">
    <location>
        <begin position="1"/>
        <end position="284"/>
    </location>
</feature>
<dbReference type="InterPro" id="IPR035649">
    <property type="entry name" value="EFG_V"/>
</dbReference>
<dbReference type="AlphaFoldDB" id="A0A0L0DDV2"/>
<dbReference type="GO" id="GO:0005759">
    <property type="term" value="C:mitochondrial matrix"/>
    <property type="evidence" value="ECO:0007669"/>
    <property type="project" value="UniProtKB-ARBA"/>
</dbReference>
<keyword evidence="8" id="KW-1185">Reference proteome</keyword>
<dbReference type="RefSeq" id="XP_013762375.1">
    <property type="nucleotide sequence ID" value="XM_013906921.1"/>
</dbReference>
<dbReference type="SMART" id="SM00838">
    <property type="entry name" value="EFG_C"/>
    <property type="match status" value="1"/>
</dbReference>
<dbReference type="FunFam" id="3.30.70.870:FF:000002">
    <property type="entry name" value="Translation elongation factor 2"/>
    <property type="match status" value="1"/>
</dbReference>
<dbReference type="PRINTS" id="PR00315">
    <property type="entry name" value="ELONGATNFCT"/>
</dbReference>
<gene>
    <name evidence="7" type="ORF">AMSG_00642</name>
</gene>
<evidence type="ECO:0000313" key="7">
    <source>
        <dbReference type="EMBL" id="KNC50479.1"/>
    </source>
</evidence>
<dbReference type="PANTHER" id="PTHR43261:SF1">
    <property type="entry name" value="RIBOSOME-RELEASING FACTOR 2, MITOCHONDRIAL"/>
    <property type="match status" value="1"/>
</dbReference>
<protein>
    <submittedName>
        <fullName evidence="7">Translation elongation factor G</fullName>
    </submittedName>
</protein>
<keyword evidence="4" id="KW-0342">GTP-binding</keyword>
<dbReference type="Gene3D" id="3.30.230.10">
    <property type="match status" value="1"/>
</dbReference>
<dbReference type="SUPFAM" id="SSF50447">
    <property type="entry name" value="Translation proteins"/>
    <property type="match status" value="1"/>
</dbReference>
<dbReference type="InterPro" id="IPR000795">
    <property type="entry name" value="T_Tr_GTP-bd_dom"/>
</dbReference>
<dbReference type="InterPro" id="IPR000640">
    <property type="entry name" value="EFG_V-like"/>
</dbReference>
<dbReference type="InterPro" id="IPR009000">
    <property type="entry name" value="Transl_B-barrel_sf"/>
</dbReference>
<dbReference type="OrthoDB" id="198619at2759"/>
<dbReference type="eggNOG" id="KOG0465">
    <property type="taxonomic scope" value="Eukaryota"/>
</dbReference>
<dbReference type="Pfam" id="PF00009">
    <property type="entry name" value="GTP_EFTU"/>
    <property type="match status" value="1"/>
</dbReference>
<evidence type="ECO:0000256" key="3">
    <source>
        <dbReference type="ARBA" id="ARBA00023128"/>
    </source>
</evidence>
<dbReference type="Pfam" id="PF00679">
    <property type="entry name" value="EFG_C"/>
    <property type="match status" value="1"/>
</dbReference>
<organism evidence="7 8">
    <name type="scientific">Thecamonas trahens ATCC 50062</name>
    <dbReference type="NCBI Taxonomy" id="461836"/>
    <lineage>
        <taxon>Eukaryota</taxon>
        <taxon>Apusozoa</taxon>
        <taxon>Apusomonadida</taxon>
        <taxon>Apusomonadidae</taxon>
        <taxon>Thecamonas</taxon>
    </lineage>
</organism>
<evidence type="ECO:0000256" key="2">
    <source>
        <dbReference type="ARBA" id="ARBA00022917"/>
    </source>
</evidence>
<evidence type="ECO:0000259" key="6">
    <source>
        <dbReference type="PROSITE" id="PS51722"/>
    </source>
</evidence>
<dbReference type="GO" id="GO:0003746">
    <property type="term" value="F:translation elongation factor activity"/>
    <property type="evidence" value="ECO:0007669"/>
    <property type="project" value="UniProtKB-KW"/>
</dbReference>
<name>A0A0L0DDV2_THETB</name>
<dbReference type="Gene3D" id="2.40.30.10">
    <property type="entry name" value="Translation factors"/>
    <property type="match status" value="1"/>
</dbReference>